<organism evidence="7 8">
    <name type="scientific">Monosiga brevicollis</name>
    <name type="common">Choanoflagellate</name>
    <dbReference type="NCBI Taxonomy" id="81824"/>
    <lineage>
        <taxon>Eukaryota</taxon>
        <taxon>Choanoflagellata</taxon>
        <taxon>Craspedida</taxon>
        <taxon>Salpingoecidae</taxon>
        <taxon>Monosiga</taxon>
    </lineage>
</organism>
<dbReference type="STRING" id="81824.A9UNX2"/>
<dbReference type="Gene3D" id="3.30.9.10">
    <property type="entry name" value="D-Amino Acid Oxidase, subunit A, domain 2"/>
    <property type="match status" value="1"/>
</dbReference>
<dbReference type="Proteomes" id="UP000001357">
    <property type="component" value="Unassembled WGS sequence"/>
</dbReference>
<dbReference type="SUPFAM" id="SSF51905">
    <property type="entry name" value="FAD/NAD(P)-binding domain"/>
    <property type="match status" value="1"/>
</dbReference>
<proteinExistence type="inferred from homology"/>
<dbReference type="InterPro" id="IPR045170">
    <property type="entry name" value="MTOX"/>
</dbReference>
<dbReference type="InterPro" id="IPR036188">
    <property type="entry name" value="FAD/NAD-bd_sf"/>
</dbReference>
<evidence type="ECO:0000259" key="6">
    <source>
        <dbReference type="Pfam" id="PF01266"/>
    </source>
</evidence>
<accession>A9UNX2</accession>
<evidence type="ECO:0000256" key="3">
    <source>
        <dbReference type="ARBA" id="ARBA00022630"/>
    </source>
</evidence>
<evidence type="ECO:0000313" key="8">
    <source>
        <dbReference type="Proteomes" id="UP000001357"/>
    </source>
</evidence>
<dbReference type="EMBL" id="CH991543">
    <property type="protein sequence ID" value="EDQ92774.1"/>
    <property type="molecule type" value="Genomic_DNA"/>
</dbReference>
<dbReference type="GeneID" id="5887804"/>
<dbReference type="KEGG" id="mbr:MONBRDRAFT_4779"/>
<evidence type="ECO:0000256" key="4">
    <source>
        <dbReference type="ARBA" id="ARBA00022827"/>
    </source>
</evidence>
<dbReference type="PANTHER" id="PTHR10961">
    <property type="entry name" value="PEROXISOMAL SARCOSINE OXIDASE"/>
    <property type="match status" value="1"/>
</dbReference>
<dbReference type="GO" id="GO:0008115">
    <property type="term" value="F:sarcosine oxidase activity"/>
    <property type="evidence" value="ECO:0000318"/>
    <property type="project" value="GO_Central"/>
</dbReference>
<evidence type="ECO:0000256" key="2">
    <source>
        <dbReference type="ARBA" id="ARBA00010989"/>
    </source>
</evidence>
<evidence type="ECO:0000313" key="7">
    <source>
        <dbReference type="EMBL" id="EDQ92774.1"/>
    </source>
</evidence>
<keyword evidence="5" id="KW-0560">Oxidoreductase</keyword>
<protein>
    <recommendedName>
        <fullName evidence="6">FAD dependent oxidoreductase domain-containing protein</fullName>
    </recommendedName>
</protein>
<dbReference type="eggNOG" id="ENOG502S1Z1">
    <property type="taxonomic scope" value="Eukaryota"/>
</dbReference>
<comment type="cofactor">
    <cofactor evidence="1">
        <name>FAD</name>
        <dbReference type="ChEBI" id="CHEBI:57692"/>
    </cofactor>
</comment>
<gene>
    <name evidence="7" type="ORF">MONBRDRAFT_4779</name>
</gene>
<keyword evidence="4" id="KW-0274">FAD</keyword>
<dbReference type="OMA" id="PMIGYTS"/>
<evidence type="ECO:0000256" key="1">
    <source>
        <dbReference type="ARBA" id="ARBA00001974"/>
    </source>
</evidence>
<dbReference type="AlphaFoldDB" id="A9UNX2"/>
<dbReference type="GO" id="GO:0050660">
    <property type="term" value="F:flavin adenine dinucleotide binding"/>
    <property type="evidence" value="ECO:0007669"/>
    <property type="project" value="InterPro"/>
</dbReference>
<evidence type="ECO:0000256" key="5">
    <source>
        <dbReference type="ARBA" id="ARBA00023002"/>
    </source>
</evidence>
<keyword evidence="3" id="KW-0285">Flavoprotein</keyword>
<name>A9UNX2_MONBE</name>
<dbReference type="RefSeq" id="XP_001742536.1">
    <property type="nucleotide sequence ID" value="XM_001742484.1"/>
</dbReference>
<reference evidence="7 8" key="1">
    <citation type="journal article" date="2008" name="Nature">
        <title>The genome of the choanoflagellate Monosiga brevicollis and the origin of metazoans.</title>
        <authorList>
            <consortium name="JGI Sequencing"/>
            <person name="King N."/>
            <person name="Westbrook M.J."/>
            <person name="Young S.L."/>
            <person name="Kuo A."/>
            <person name="Abedin M."/>
            <person name="Chapman J."/>
            <person name="Fairclough S."/>
            <person name="Hellsten U."/>
            <person name="Isogai Y."/>
            <person name="Letunic I."/>
            <person name="Marr M."/>
            <person name="Pincus D."/>
            <person name="Putnam N."/>
            <person name="Rokas A."/>
            <person name="Wright K.J."/>
            <person name="Zuzow R."/>
            <person name="Dirks W."/>
            <person name="Good M."/>
            <person name="Goodstein D."/>
            <person name="Lemons D."/>
            <person name="Li W."/>
            <person name="Lyons J.B."/>
            <person name="Morris A."/>
            <person name="Nichols S."/>
            <person name="Richter D.J."/>
            <person name="Salamov A."/>
            <person name="Bork P."/>
            <person name="Lim W.A."/>
            <person name="Manning G."/>
            <person name="Miller W.T."/>
            <person name="McGinnis W."/>
            <person name="Shapiro H."/>
            <person name="Tjian R."/>
            <person name="Grigoriev I.V."/>
            <person name="Rokhsar D."/>
        </authorList>
    </citation>
    <scope>NUCLEOTIDE SEQUENCE [LARGE SCALE GENOMIC DNA]</scope>
    <source>
        <strain evidence="8">MX1 / ATCC 50154</strain>
    </source>
</reference>
<dbReference type="InterPro" id="IPR006076">
    <property type="entry name" value="FAD-dep_OxRdtase"/>
</dbReference>
<feature type="domain" description="FAD dependent oxidoreductase" evidence="6">
    <location>
        <begin position="10"/>
        <end position="258"/>
    </location>
</feature>
<dbReference type="PANTHER" id="PTHR10961:SF10">
    <property type="entry name" value="FAD DEPENDENT OXIDOREDUCTASE DOMAIN-CONTAINING PROTEIN"/>
    <property type="match status" value="1"/>
</dbReference>
<dbReference type="Gene3D" id="3.50.50.60">
    <property type="entry name" value="FAD/NAD(P)-binding domain"/>
    <property type="match status" value="1"/>
</dbReference>
<comment type="similarity">
    <text evidence="2">Belongs to the MSOX/MTOX family.</text>
</comment>
<dbReference type="Pfam" id="PF01266">
    <property type="entry name" value="DAO"/>
    <property type="match status" value="1"/>
</dbReference>
<sequence length="414" mass="44576">MAEGVGNEADVIVVGAGIIGSACARHILGLIQDPGLRVLVVAPGEPALQWSNTHAQWDKTHAGSYAAHYDEGRITRTIDAHPVWSRLARASIDRYRDLEVQSGVNFYTESGYLLVGRPQTKDSYYAQARHTVISEGVSAEVLDRAALGVRFPALQLPPHCEGLYQARGAGHISPRRMVAAQLACVRADSRATLLNATAQACTRQGDGQIWVLLDTGETLCAPTVIVATGAFTEPALLSGYRLPLNVHGRTVLLRDVTDLTAEAGPRAAALASLPSLILDLGPHEPGLCDDVYQLPPIEYEDGRRYVKVGRRSTRFGQDKYSSAHGCQSHTRITHLSICLVWVTIHRIGDEEDPNVAVGPRGLHAGLFAAVGGNGGAAKSGDEIGRLAALMLLDRWDDRYPREPFLLAANVTPID</sequence>
<keyword evidence="8" id="KW-1185">Reference proteome</keyword>
<dbReference type="InParanoid" id="A9UNX2"/>